<sequence length="46" mass="5183">MEGQFESPSLVATRQRIGRGLRVKKFGPNVAFIVRDVDYSVFRIAA</sequence>
<accession>A0ABU9QPY0</accession>
<dbReference type="EMBL" id="JAZHGC010000052">
    <property type="protein sequence ID" value="MEM5291486.1"/>
    <property type="molecule type" value="Genomic_DNA"/>
</dbReference>
<protein>
    <submittedName>
        <fullName evidence="1">Uncharacterized protein</fullName>
    </submittedName>
</protein>
<reference evidence="1 2" key="1">
    <citation type="submission" date="2024-01" db="EMBL/GenBank/DDBJ databases">
        <title>The diversity of rhizobia nodulating Mimosa spp. in eleven states of Brazil covering several biomes is determined by host plant, location, and edaphic factors.</title>
        <authorList>
            <person name="Rouws L."/>
            <person name="Barauna A."/>
            <person name="Beukes C."/>
            <person name="De Faria S.M."/>
            <person name="Gross E."/>
            <person name="Dos Reis Junior F.B."/>
            <person name="Simon M."/>
            <person name="Maluk M."/>
            <person name="Odee D.W."/>
            <person name="Kenicer G."/>
            <person name="Young J.P.W."/>
            <person name="Reis V.M."/>
            <person name="Zilli J."/>
            <person name="James E.K."/>
        </authorList>
    </citation>
    <scope>NUCLEOTIDE SEQUENCE [LARGE SCALE GENOMIC DNA]</scope>
    <source>
        <strain evidence="1 2">JPY77</strain>
    </source>
</reference>
<proteinExistence type="predicted"/>
<organism evidence="1 2">
    <name type="scientific">Paraburkholderia sabiae</name>
    <dbReference type="NCBI Taxonomy" id="273251"/>
    <lineage>
        <taxon>Bacteria</taxon>
        <taxon>Pseudomonadati</taxon>
        <taxon>Pseudomonadota</taxon>
        <taxon>Betaproteobacteria</taxon>
        <taxon>Burkholderiales</taxon>
        <taxon>Burkholderiaceae</taxon>
        <taxon>Paraburkholderia</taxon>
    </lineage>
</organism>
<name>A0ABU9QPY0_9BURK</name>
<evidence type="ECO:0000313" key="1">
    <source>
        <dbReference type="EMBL" id="MEM5291486.1"/>
    </source>
</evidence>
<evidence type="ECO:0000313" key="2">
    <source>
        <dbReference type="Proteomes" id="UP001494588"/>
    </source>
</evidence>
<comment type="caution">
    <text evidence="1">The sequence shown here is derived from an EMBL/GenBank/DDBJ whole genome shotgun (WGS) entry which is preliminary data.</text>
</comment>
<dbReference type="Proteomes" id="UP001494588">
    <property type="component" value="Unassembled WGS sequence"/>
</dbReference>
<gene>
    <name evidence="1" type="ORF">V4C55_37775</name>
</gene>
<keyword evidence="2" id="KW-1185">Reference proteome</keyword>
<dbReference type="RefSeq" id="WP_201661027.1">
    <property type="nucleotide sequence ID" value="NZ_CAJHCS010000044.1"/>
</dbReference>